<sequence>MDFPTDTNENTLKIYALTYIMTHLSTQLFINKLGTRVHIRWLPYVTNLDKLGKYSWSFAMLAWLYCNTVACVTSFDTTPFIDFLVFSDIKTLHRRCHYMIASSLNFNLLGCTILPGFISSDLSSMRSLLEHLQSGVVQRSTLFICHLGNVRSHCRILCPKGSLHRFDLGVILSFGELPLEKEILDSPTDTNENTVKIYALAYIMMHLSTQLFINKLGNRVHIRWLPYVTNLDKLRKYSWSFTMLAWLYCNTVACVASLT</sequence>
<dbReference type="AlphaFoldDB" id="A0A445ASZ9"/>
<proteinExistence type="predicted"/>
<evidence type="ECO:0000313" key="2">
    <source>
        <dbReference type="Proteomes" id="UP000289738"/>
    </source>
</evidence>
<organism evidence="1 2">
    <name type="scientific">Arachis hypogaea</name>
    <name type="common">Peanut</name>
    <dbReference type="NCBI Taxonomy" id="3818"/>
    <lineage>
        <taxon>Eukaryota</taxon>
        <taxon>Viridiplantae</taxon>
        <taxon>Streptophyta</taxon>
        <taxon>Embryophyta</taxon>
        <taxon>Tracheophyta</taxon>
        <taxon>Spermatophyta</taxon>
        <taxon>Magnoliopsida</taxon>
        <taxon>eudicotyledons</taxon>
        <taxon>Gunneridae</taxon>
        <taxon>Pentapetalae</taxon>
        <taxon>rosids</taxon>
        <taxon>fabids</taxon>
        <taxon>Fabales</taxon>
        <taxon>Fabaceae</taxon>
        <taxon>Papilionoideae</taxon>
        <taxon>50 kb inversion clade</taxon>
        <taxon>dalbergioids sensu lato</taxon>
        <taxon>Dalbergieae</taxon>
        <taxon>Pterocarpus clade</taxon>
        <taxon>Arachis</taxon>
    </lineage>
</organism>
<comment type="caution">
    <text evidence="1">The sequence shown here is derived from an EMBL/GenBank/DDBJ whole genome shotgun (WGS) entry which is preliminary data.</text>
</comment>
<dbReference type="PANTHER" id="PTHR46033">
    <property type="entry name" value="PROTEIN MAIN-LIKE 2"/>
    <property type="match status" value="1"/>
</dbReference>
<dbReference type="PANTHER" id="PTHR46033:SF1">
    <property type="entry name" value="PROTEIN MAIN-LIKE 2"/>
    <property type="match status" value="1"/>
</dbReference>
<accession>A0A445ASZ9</accession>
<evidence type="ECO:0000313" key="1">
    <source>
        <dbReference type="EMBL" id="RYR29546.1"/>
    </source>
</evidence>
<evidence type="ECO:0008006" key="3">
    <source>
        <dbReference type="Google" id="ProtNLM"/>
    </source>
</evidence>
<dbReference type="GO" id="GO:0010073">
    <property type="term" value="P:meristem maintenance"/>
    <property type="evidence" value="ECO:0007669"/>
    <property type="project" value="InterPro"/>
</dbReference>
<dbReference type="Proteomes" id="UP000289738">
    <property type="component" value="Chromosome B01"/>
</dbReference>
<gene>
    <name evidence="1" type="ORF">Ahy_B01g053961</name>
</gene>
<name>A0A445ASZ9_ARAHY</name>
<dbReference type="InterPro" id="IPR044824">
    <property type="entry name" value="MAIN-like"/>
</dbReference>
<dbReference type="EMBL" id="SDMP01000011">
    <property type="protein sequence ID" value="RYR29546.1"/>
    <property type="molecule type" value="Genomic_DNA"/>
</dbReference>
<protein>
    <recommendedName>
        <fullName evidence="3">Aminotransferase-like plant mobile domain-containing protein</fullName>
    </recommendedName>
</protein>
<reference evidence="1 2" key="1">
    <citation type="submission" date="2019-01" db="EMBL/GenBank/DDBJ databases">
        <title>Sequencing of cultivated peanut Arachis hypogaea provides insights into genome evolution and oil improvement.</title>
        <authorList>
            <person name="Chen X."/>
        </authorList>
    </citation>
    <scope>NUCLEOTIDE SEQUENCE [LARGE SCALE GENOMIC DNA]</scope>
    <source>
        <strain evidence="2">cv. Fuhuasheng</strain>
        <tissue evidence="1">Leaves</tissue>
    </source>
</reference>
<keyword evidence="2" id="KW-1185">Reference proteome</keyword>